<protein>
    <recommendedName>
        <fullName evidence="2">Metallo-beta-lactamase domain-containing protein</fullName>
    </recommendedName>
</protein>
<reference evidence="3 4" key="1">
    <citation type="journal article" date="2016" name="Environ. Microbiol.">
        <title>Genomic resolution of a cold subsurface aquifer community provides metabolic insights for novel microbes adapted to high CO concentrations.</title>
        <authorList>
            <person name="Probst A.J."/>
            <person name="Castelle C.J."/>
            <person name="Singh A."/>
            <person name="Brown C.T."/>
            <person name="Anantharaman K."/>
            <person name="Sharon I."/>
            <person name="Hug L.A."/>
            <person name="Burstein D."/>
            <person name="Emerson J.B."/>
            <person name="Thomas B.C."/>
            <person name="Banfield J.F."/>
        </authorList>
    </citation>
    <scope>NUCLEOTIDE SEQUENCE [LARGE SCALE GENOMIC DNA]</scope>
    <source>
        <strain evidence="3">CG1_02_37_44</strain>
    </source>
</reference>
<keyword evidence="1" id="KW-0472">Membrane</keyword>
<dbReference type="PANTHER" id="PTHR30619">
    <property type="entry name" value="DNA INTERNALIZATION/COMPETENCE PROTEIN COMEC/REC2"/>
    <property type="match status" value="1"/>
</dbReference>
<evidence type="ECO:0000259" key="2">
    <source>
        <dbReference type="SMART" id="SM00849"/>
    </source>
</evidence>
<dbReference type="EMBL" id="MNUU01000067">
    <property type="protein sequence ID" value="OIO06844.1"/>
    <property type="molecule type" value="Genomic_DNA"/>
</dbReference>
<dbReference type="InterPro" id="IPR001279">
    <property type="entry name" value="Metallo-B-lactamas"/>
</dbReference>
<dbReference type="InterPro" id="IPR036866">
    <property type="entry name" value="RibonucZ/Hydroxyglut_hydro"/>
</dbReference>
<organism evidence="3 4">
    <name type="scientific">Candidatus Falkowbacteria bacterium CG1_02_37_44</name>
    <dbReference type="NCBI Taxonomy" id="1805146"/>
    <lineage>
        <taxon>Bacteria</taxon>
        <taxon>Candidatus Falkowiibacteriota</taxon>
    </lineage>
</organism>
<keyword evidence="1" id="KW-1133">Transmembrane helix</keyword>
<dbReference type="AlphaFoldDB" id="A0A1J4T453"/>
<dbReference type="CDD" id="cd07731">
    <property type="entry name" value="ComA-like_MBL-fold"/>
    <property type="match status" value="1"/>
</dbReference>
<evidence type="ECO:0000313" key="4">
    <source>
        <dbReference type="Proteomes" id="UP000183192"/>
    </source>
</evidence>
<evidence type="ECO:0000256" key="1">
    <source>
        <dbReference type="SAM" id="Phobius"/>
    </source>
</evidence>
<dbReference type="SMART" id="SM00849">
    <property type="entry name" value="Lactamase_B"/>
    <property type="match status" value="1"/>
</dbReference>
<dbReference type="Gene3D" id="3.60.15.10">
    <property type="entry name" value="Ribonuclease Z/Hydroxyacylglutathione hydrolase-like"/>
    <property type="match status" value="1"/>
</dbReference>
<dbReference type="Proteomes" id="UP000183192">
    <property type="component" value="Unassembled WGS sequence"/>
</dbReference>
<sequence length="290" mass="32771">MPQRLYKILLILGIAVMFTAIPFFWLTFKAETNLEVDFLDVGQGDSILIKAPAGQNILIDGGPDNTVIKRLSENLPWWDRTIDLMILSHPHDDHVTGLIDVIKRYKVKKILYTGVMHDVPGYLAWQDLVREKKISLTIINKLQTIDLSGNCRLEILYPPDSLIGQSVKNLNNSSLVVKLVYNRTEFLFPGDIEEEIEKKLVADKIDLSVDVLKTGHQGSDTSTSQEFLDAVNPQMAVIQVGENDFGHPSRRVLNRLSRAEVKVYRTDWDGTIKMISDGREIKIETTNSGK</sequence>
<dbReference type="Pfam" id="PF00753">
    <property type="entry name" value="Lactamase_B"/>
    <property type="match status" value="1"/>
</dbReference>
<dbReference type="STRING" id="1805146.AUJ27_03445"/>
<gene>
    <name evidence="3" type="ORF">AUJ27_03445</name>
</gene>
<feature type="transmembrane region" description="Helical" evidence="1">
    <location>
        <begin position="7"/>
        <end position="28"/>
    </location>
</feature>
<dbReference type="InterPro" id="IPR035681">
    <property type="entry name" value="ComA-like_MBL"/>
</dbReference>
<keyword evidence="1" id="KW-0812">Transmembrane</keyword>
<accession>A0A1J4T453</accession>
<dbReference type="SUPFAM" id="SSF56281">
    <property type="entry name" value="Metallo-hydrolase/oxidoreductase"/>
    <property type="match status" value="1"/>
</dbReference>
<dbReference type="PANTHER" id="PTHR30619:SF1">
    <property type="entry name" value="RECOMBINATION PROTEIN 2"/>
    <property type="match status" value="1"/>
</dbReference>
<dbReference type="InterPro" id="IPR052159">
    <property type="entry name" value="Competence_DNA_uptake"/>
</dbReference>
<name>A0A1J4T453_9BACT</name>
<comment type="caution">
    <text evidence="3">The sequence shown here is derived from an EMBL/GenBank/DDBJ whole genome shotgun (WGS) entry which is preliminary data.</text>
</comment>
<feature type="domain" description="Metallo-beta-lactamase" evidence="2">
    <location>
        <begin position="43"/>
        <end position="242"/>
    </location>
</feature>
<proteinExistence type="predicted"/>
<evidence type="ECO:0000313" key="3">
    <source>
        <dbReference type="EMBL" id="OIO06844.1"/>
    </source>
</evidence>